<evidence type="ECO:0000256" key="1">
    <source>
        <dbReference type="SAM" id="MobiDB-lite"/>
    </source>
</evidence>
<accession>A0A8H4A8F8</accession>
<dbReference type="EMBL" id="WTPW01001188">
    <property type="protein sequence ID" value="KAF0450371.1"/>
    <property type="molecule type" value="Genomic_DNA"/>
</dbReference>
<comment type="caution">
    <text evidence="2">The sequence shown here is derived from an EMBL/GenBank/DDBJ whole genome shotgun (WGS) entry which is preliminary data.</text>
</comment>
<evidence type="ECO:0000313" key="3">
    <source>
        <dbReference type="Proteomes" id="UP000439903"/>
    </source>
</evidence>
<organism evidence="2 3">
    <name type="scientific">Gigaspora margarita</name>
    <dbReference type="NCBI Taxonomy" id="4874"/>
    <lineage>
        <taxon>Eukaryota</taxon>
        <taxon>Fungi</taxon>
        <taxon>Fungi incertae sedis</taxon>
        <taxon>Mucoromycota</taxon>
        <taxon>Glomeromycotina</taxon>
        <taxon>Glomeromycetes</taxon>
        <taxon>Diversisporales</taxon>
        <taxon>Gigasporaceae</taxon>
        <taxon>Gigaspora</taxon>
    </lineage>
</organism>
<protein>
    <submittedName>
        <fullName evidence="2">Uncharacterized protein</fullName>
    </submittedName>
</protein>
<dbReference type="AlphaFoldDB" id="A0A8H4A8F8"/>
<name>A0A8H4A8F8_GIGMA</name>
<keyword evidence="3" id="KW-1185">Reference proteome</keyword>
<reference evidence="2 3" key="1">
    <citation type="journal article" date="2019" name="Environ. Microbiol.">
        <title>At the nexus of three kingdoms: the genome of the mycorrhizal fungus Gigaspora margarita provides insights into plant, endobacterial and fungal interactions.</title>
        <authorList>
            <person name="Venice F."/>
            <person name="Ghignone S."/>
            <person name="Salvioli di Fossalunga A."/>
            <person name="Amselem J."/>
            <person name="Novero M."/>
            <person name="Xianan X."/>
            <person name="Sedzielewska Toro K."/>
            <person name="Morin E."/>
            <person name="Lipzen A."/>
            <person name="Grigoriev I.V."/>
            <person name="Henrissat B."/>
            <person name="Martin F.M."/>
            <person name="Bonfante P."/>
        </authorList>
    </citation>
    <scope>NUCLEOTIDE SEQUENCE [LARGE SCALE GENOMIC DNA]</scope>
    <source>
        <strain evidence="2 3">BEG34</strain>
    </source>
</reference>
<dbReference type="Proteomes" id="UP000439903">
    <property type="component" value="Unassembled WGS sequence"/>
</dbReference>
<proteinExistence type="predicted"/>
<feature type="compositionally biased region" description="Acidic residues" evidence="1">
    <location>
        <begin position="102"/>
        <end position="112"/>
    </location>
</feature>
<gene>
    <name evidence="2" type="ORF">F8M41_002193</name>
</gene>
<evidence type="ECO:0000313" key="2">
    <source>
        <dbReference type="EMBL" id="KAF0450371.1"/>
    </source>
</evidence>
<feature type="region of interest" description="Disordered" evidence="1">
    <location>
        <begin position="102"/>
        <end position="124"/>
    </location>
</feature>
<sequence length="124" mass="13967">MIETSSSNAANSLSDISSIADEFSSVTYQTPRKRQRSVSITISKDADSASATNLQEIATNNAKITSDKKGKNKLSNLDTEDVEEGWIETAYEERLYNNISEQDDIDKEESEEERVKKKQKKRTI</sequence>